<gene>
    <name evidence="6" type="ORF">MEDL_21353</name>
</gene>
<accession>A0A8S3RJC4</accession>
<dbReference type="Gene3D" id="1.20.140.150">
    <property type="match status" value="1"/>
</dbReference>
<dbReference type="PANTHER" id="PTHR10671:SF108">
    <property type="entry name" value="CLAUDIN FAMILY PROTEIN-RELATED"/>
    <property type="match status" value="1"/>
</dbReference>
<evidence type="ECO:0000256" key="5">
    <source>
        <dbReference type="SAM" id="Phobius"/>
    </source>
</evidence>
<proteinExistence type="predicted"/>
<evidence type="ECO:0000256" key="4">
    <source>
        <dbReference type="ARBA" id="ARBA00023136"/>
    </source>
</evidence>
<keyword evidence="7" id="KW-1185">Reference proteome</keyword>
<reference evidence="6" key="1">
    <citation type="submission" date="2021-03" db="EMBL/GenBank/DDBJ databases">
        <authorList>
            <person name="Bekaert M."/>
        </authorList>
    </citation>
    <scope>NUCLEOTIDE SEQUENCE</scope>
</reference>
<dbReference type="InterPro" id="IPR050579">
    <property type="entry name" value="PMP-22/EMP/MP20-like"/>
</dbReference>
<keyword evidence="2 5" id="KW-0812">Transmembrane</keyword>
<feature type="transmembrane region" description="Helical" evidence="5">
    <location>
        <begin position="115"/>
        <end position="141"/>
    </location>
</feature>
<dbReference type="PANTHER" id="PTHR10671">
    <property type="entry name" value="EPITHELIAL MEMBRANE PROTEIN-RELATED"/>
    <property type="match status" value="1"/>
</dbReference>
<dbReference type="GO" id="GO:0005886">
    <property type="term" value="C:plasma membrane"/>
    <property type="evidence" value="ECO:0007669"/>
    <property type="project" value="TreeGrafter"/>
</dbReference>
<organism evidence="6 7">
    <name type="scientific">Mytilus edulis</name>
    <name type="common">Blue mussel</name>
    <dbReference type="NCBI Taxonomy" id="6550"/>
    <lineage>
        <taxon>Eukaryota</taxon>
        <taxon>Metazoa</taxon>
        <taxon>Spiralia</taxon>
        <taxon>Lophotrochozoa</taxon>
        <taxon>Mollusca</taxon>
        <taxon>Bivalvia</taxon>
        <taxon>Autobranchia</taxon>
        <taxon>Pteriomorphia</taxon>
        <taxon>Mytilida</taxon>
        <taxon>Mytiloidea</taxon>
        <taxon>Mytilidae</taxon>
        <taxon>Mytilinae</taxon>
        <taxon>Mytilus</taxon>
    </lineage>
</organism>
<comment type="subcellular location">
    <subcellularLocation>
        <location evidence="1">Membrane</location>
        <topology evidence="1">Multi-pass membrane protein</topology>
    </subcellularLocation>
</comment>
<evidence type="ECO:0000256" key="3">
    <source>
        <dbReference type="ARBA" id="ARBA00022989"/>
    </source>
</evidence>
<dbReference type="EMBL" id="CAJPWZ010001069">
    <property type="protein sequence ID" value="CAG2207046.1"/>
    <property type="molecule type" value="Genomic_DNA"/>
</dbReference>
<feature type="transmembrane region" description="Helical" evidence="5">
    <location>
        <begin position="153"/>
        <end position="175"/>
    </location>
</feature>
<protein>
    <submittedName>
        <fullName evidence="6">LIM2</fullName>
    </submittedName>
</protein>
<evidence type="ECO:0000313" key="6">
    <source>
        <dbReference type="EMBL" id="CAG2207046.1"/>
    </source>
</evidence>
<name>A0A8S3RJC4_MYTED</name>
<feature type="transmembrane region" description="Helical" evidence="5">
    <location>
        <begin position="87"/>
        <end position="108"/>
    </location>
</feature>
<dbReference type="AlphaFoldDB" id="A0A8S3RJC4"/>
<dbReference type="InterPro" id="IPR004031">
    <property type="entry name" value="PMP22/EMP/MP20/Claudin"/>
</dbReference>
<keyword evidence="3 5" id="KW-1133">Transmembrane helix</keyword>
<evidence type="ECO:0000256" key="1">
    <source>
        <dbReference type="ARBA" id="ARBA00004141"/>
    </source>
</evidence>
<evidence type="ECO:0000256" key="2">
    <source>
        <dbReference type="ARBA" id="ARBA00022692"/>
    </source>
</evidence>
<comment type="caution">
    <text evidence="6">The sequence shown here is derived from an EMBL/GenBank/DDBJ whole genome shotgun (WGS) entry which is preliminary data.</text>
</comment>
<evidence type="ECO:0000313" key="7">
    <source>
        <dbReference type="Proteomes" id="UP000683360"/>
    </source>
</evidence>
<feature type="transmembrane region" description="Helical" evidence="5">
    <location>
        <begin position="21"/>
        <end position="44"/>
    </location>
</feature>
<sequence length="196" mass="22033">MHTFVQKHPNMMKVKNKKIKLFCFILVLVAFLMFVTAFATPYFIEIKYSTGVHNAGLWKYCKPVSGKTTCINTEIEVDLPYVKVCQAMSIMALVYGIVGVVSMGLRLFCFQEKMIWQIIAIVTMFAVVFYSLVPVGLFLFYTNAGLGKGSKLGYSFIICVLGEIIAVISSIVMIIDLLCCKKVRVNNATNIPRREV</sequence>
<dbReference type="Pfam" id="PF00822">
    <property type="entry name" value="PMP22_Claudin"/>
    <property type="match status" value="1"/>
</dbReference>
<dbReference type="Proteomes" id="UP000683360">
    <property type="component" value="Unassembled WGS sequence"/>
</dbReference>
<keyword evidence="4 5" id="KW-0472">Membrane</keyword>